<evidence type="ECO:0000313" key="1">
    <source>
        <dbReference type="EMBL" id="MFC6280419.1"/>
    </source>
</evidence>
<protein>
    <submittedName>
        <fullName evidence="1">SPASM domain-containing protein</fullName>
    </submittedName>
</protein>
<sequence length="220" mass="24445">MLTPANANIRVTRQWLANKLDDEELMLEVEGVVSIYDDQTLAASGYWAKEDYELLHQSIVDGFSDGQALMFRSVSSKAMDFIQSLKNQRPSSALGQKCGMDDPHQLAVDLKGNVMTCQNTGAKGKHKIGHVSAMKDVRLTTATHWSHRESCRHCPVLQLCKGSCMFLNDDLFAQSCENEYHYNMAILAGVLQSVTGLCLKSVTGDIRRPKLKRVIRVAAV</sequence>
<dbReference type="NCBIfam" id="TIGR04085">
    <property type="entry name" value="rSAM_more_4Fe4S"/>
    <property type="match status" value="1"/>
</dbReference>
<reference evidence="2" key="1">
    <citation type="journal article" date="2019" name="Int. J. Syst. Evol. Microbiol.">
        <title>The Global Catalogue of Microorganisms (GCM) 10K type strain sequencing project: providing services to taxonomists for standard genome sequencing and annotation.</title>
        <authorList>
            <consortium name="The Broad Institute Genomics Platform"/>
            <consortium name="The Broad Institute Genome Sequencing Center for Infectious Disease"/>
            <person name="Wu L."/>
            <person name="Ma J."/>
        </authorList>
    </citation>
    <scope>NUCLEOTIDE SEQUENCE [LARGE SCALE GENOMIC DNA]</scope>
    <source>
        <strain evidence="2">CCUG 39402</strain>
    </source>
</reference>
<comment type="caution">
    <text evidence="1">The sequence shown here is derived from an EMBL/GenBank/DDBJ whole genome shotgun (WGS) entry which is preliminary data.</text>
</comment>
<accession>A0ABW1TSB9</accession>
<dbReference type="InterPro" id="IPR013785">
    <property type="entry name" value="Aldolase_TIM"/>
</dbReference>
<organism evidence="1 2">
    <name type="scientific">Polaromonas aquatica</name>
    <dbReference type="NCBI Taxonomy" id="332657"/>
    <lineage>
        <taxon>Bacteria</taxon>
        <taxon>Pseudomonadati</taxon>
        <taxon>Pseudomonadota</taxon>
        <taxon>Betaproteobacteria</taxon>
        <taxon>Burkholderiales</taxon>
        <taxon>Comamonadaceae</taxon>
        <taxon>Polaromonas</taxon>
    </lineage>
</organism>
<dbReference type="InterPro" id="IPR023885">
    <property type="entry name" value="4Fe4S-binding_SPASM_dom"/>
</dbReference>
<dbReference type="Proteomes" id="UP001596270">
    <property type="component" value="Unassembled WGS sequence"/>
</dbReference>
<dbReference type="Gene3D" id="3.20.20.70">
    <property type="entry name" value="Aldolase class I"/>
    <property type="match status" value="1"/>
</dbReference>
<evidence type="ECO:0000313" key="2">
    <source>
        <dbReference type="Proteomes" id="UP001596270"/>
    </source>
</evidence>
<gene>
    <name evidence="1" type="ORF">ACFQND_04155</name>
</gene>
<name>A0ABW1TSB9_9BURK</name>
<keyword evidence="2" id="KW-1185">Reference proteome</keyword>
<dbReference type="RefSeq" id="WP_377412441.1">
    <property type="nucleotide sequence ID" value="NZ_JBHSRS010000013.1"/>
</dbReference>
<dbReference type="EMBL" id="JBHSRS010000013">
    <property type="protein sequence ID" value="MFC6280419.1"/>
    <property type="molecule type" value="Genomic_DNA"/>
</dbReference>
<proteinExistence type="predicted"/>